<accession>A0ABW3IQ83</accession>
<dbReference type="Proteomes" id="UP001597108">
    <property type="component" value="Unassembled WGS sequence"/>
</dbReference>
<evidence type="ECO:0000256" key="1">
    <source>
        <dbReference type="SAM" id="Phobius"/>
    </source>
</evidence>
<sequence length="200" mass="21396">MWVFRTIVLVPRPDLAGIAPCLALLAVFAAFNGRDVLAFGQPVEPLNIAVATALFVFLMRNILLFRREVLPVDVSVGWGVGGILAPLVLFAPSPEVVQQGVSILLLGLALGILVVLRFAPDLTDRIPSIWSGSGQGASDALLIVAVSLALRAVGAWLLVVAGEPALWVLFVSVGGIAADFLTNWIILLYLFVNRHNERQP</sequence>
<gene>
    <name evidence="2" type="ORF">ACFQ2S_10865</name>
</gene>
<keyword evidence="1" id="KW-0812">Transmembrane</keyword>
<feature type="transmembrane region" description="Helical" evidence="1">
    <location>
        <begin position="45"/>
        <end position="63"/>
    </location>
</feature>
<feature type="transmembrane region" description="Helical" evidence="1">
    <location>
        <begin position="165"/>
        <end position="192"/>
    </location>
</feature>
<name>A0ABW3IQ83_9RHOB</name>
<feature type="transmembrane region" description="Helical" evidence="1">
    <location>
        <begin position="140"/>
        <end position="159"/>
    </location>
</feature>
<evidence type="ECO:0000313" key="2">
    <source>
        <dbReference type="EMBL" id="MFD0980149.1"/>
    </source>
</evidence>
<comment type="caution">
    <text evidence="2">The sequence shown here is derived from an EMBL/GenBank/DDBJ whole genome shotgun (WGS) entry which is preliminary data.</text>
</comment>
<keyword evidence="1" id="KW-0472">Membrane</keyword>
<keyword evidence="1" id="KW-1133">Transmembrane helix</keyword>
<evidence type="ECO:0000313" key="3">
    <source>
        <dbReference type="Proteomes" id="UP001597108"/>
    </source>
</evidence>
<dbReference type="RefSeq" id="WP_386074479.1">
    <property type="nucleotide sequence ID" value="NZ_JBHTJT010000012.1"/>
</dbReference>
<feature type="transmembrane region" description="Helical" evidence="1">
    <location>
        <begin position="70"/>
        <end position="91"/>
    </location>
</feature>
<keyword evidence="3" id="KW-1185">Reference proteome</keyword>
<proteinExistence type="predicted"/>
<dbReference type="EMBL" id="JBHTJT010000012">
    <property type="protein sequence ID" value="MFD0980149.1"/>
    <property type="molecule type" value="Genomic_DNA"/>
</dbReference>
<protein>
    <submittedName>
        <fullName evidence="2">Uncharacterized protein</fullName>
    </submittedName>
</protein>
<reference evidence="3" key="1">
    <citation type="journal article" date="2019" name="Int. J. Syst. Evol. Microbiol.">
        <title>The Global Catalogue of Microorganisms (GCM) 10K type strain sequencing project: providing services to taxonomists for standard genome sequencing and annotation.</title>
        <authorList>
            <consortium name="The Broad Institute Genomics Platform"/>
            <consortium name="The Broad Institute Genome Sequencing Center for Infectious Disease"/>
            <person name="Wu L."/>
            <person name="Ma J."/>
        </authorList>
    </citation>
    <scope>NUCLEOTIDE SEQUENCE [LARGE SCALE GENOMIC DNA]</scope>
    <source>
        <strain evidence="3">CCUG 60524</strain>
    </source>
</reference>
<organism evidence="2 3">
    <name type="scientific">Tropicimonas aquimaris</name>
    <dbReference type="NCBI Taxonomy" id="914152"/>
    <lineage>
        <taxon>Bacteria</taxon>
        <taxon>Pseudomonadati</taxon>
        <taxon>Pseudomonadota</taxon>
        <taxon>Alphaproteobacteria</taxon>
        <taxon>Rhodobacterales</taxon>
        <taxon>Roseobacteraceae</taxon>
        <taxon>Tropicimonas</taxon>
    </lineage>
</organism>
<feature type="transmembrane region" description="Helical" evidence="1">
    <location>
        <begin position="97"/>
        <end position="119"/>
    </location>
</feature>